<dbReference type="SMART" id="SM00830">
    <property type="entry name" value="CM_2"/>
    <property type="match status" value="1"/>
</dbReference>
<reference key="2">
    <citation type="submission" date="2011-04" db="EMBL/GenBank/DDBJ databases">
        <title>Whole genome sequence of Melissococcus plutonius ATCC 35311.</title>
        <authorList>
            <person name="Okumura K."/>
            <person name="Arai R."/>
            <person name="Osaki M."/>
            <person name="Okura M."/>
            <person name="Kirikae T."/>
            <person name="Takamatsu D."/>
            <person name="Akiyama T."/>
        </authorList>
    </citation>
    <scope>NUCLEOTIDE SEQUENCE</scope>
    <source>
        <strain>ATCC 35311</strain>
    </source>
</reference>
<proteinExistence type="inferred from homology"/>
<dbReference type="GO" id="GO:0004106">
    <property type="term" value="F:chorismate mutase activity"/>
    <property type="evidence" value="ECO:0007669"/>
    <property type="project" value="InterPro"/>
</dbReference>
<dbReference type="HOGENOM" id="CLU_051638_3_2_9"/>
<evidence type="ECO:0000256" key="1">
    <source>
        <dbReference type="ARBA" id="ARBA00007274"/>
    </source>
</evidence>
<keyword evidence="8" id="KW-1185">Reference proteome</keyword>
<dbReference type="CDD" id="cd03357">
    <property type="entry name" value="LbH_MAT_GAT"/>
    <property type="match status" value="1"/>
</dbReference>
<dbReference type="InterPro" id="IPR039369">
    <property type="entry name" value="LacA-like"/>
</dbReference>
<dbReference type="PANTHER" id="PTHR43017:SF1">
    <property type="entry name" value="ACETYLTRANSFERASE YJL218W-RELATED"/>
    <property type="match status" value="1"/>
</dbReference>
<dbReference type="InterPro" id="IPR024688">
    <property type="entry name" value="Mac_dom"/>
</dbReference>
<sequence length="283" mass="31813">MVETMKTEKQKMIAGELYDAGATELISDRKLARKQMTLINGEKDRSKRSQLLKQTFGSSEGRITIEPTFSFDYGFNIHVGKDFYANFNNIFLDVCPIYIGDNCMFGPNVQLYTAAHPLEFQERNKGLEYGKPITIGNNVWLGGGTIIIPGVKLGDNVVVAAGSVVTKSFPADCVIGGNPAKMIKKIETAEIEDPLMKNRMEINQIDKKIIQLLEQRMSIVSTIASIKKERKIPILDTNREGEVIEIVREELIEKDYEESILAIFQSILIQSKEFQKKLNQTGD</sequence>
<dbReference type="PROSITE" id="PS51168">
    <property type="entry name" value="CHORISMATE_MUT_2"/>
    <property type="match status" value="1"/>
</dbReference>
<dbReference type="SUPFAM" id="SSF51161">
    <property type="entry name" value="Trimeric LpxA-like enzymes"/>
    <property type="match status" value="1"/>
</dbReference>
<evidence type="ECO:0000256" key="2">
    <source>
        <dbReference type="ARBA" id="ARBA00022679"/>
    </source>
</evidence>
<dbReference type="InterPro" id="IPR036263">
    <property type="entry name" value="Chorismate_II_sf"/>
</dbReference>
<dbReference type="OrthoDB" id="9812571at2"/>
<dbReference type="RefSeq" id="WP_013773197.1">
    <property type="nucleotide sequence ID" value="NC_015516.1"/>
</dbReference>
<dbReference type="KEGG" id="mps:MPTP_0261"/>
<dbReference type="PANTHER" id="PTHR43017">
    <property type="entry name" value="GALACTOSIDE O-ACETYLTRANSFERASE"/>
    <property type="match status" value="1"/>
</dbReference>
<dbReference type="SMART" id="SM01266">
    <property type="entry name" value="Mac"/>
    <property type="match status" value="1"/>
</dbReference>
<dbReference type="InterPro" id="IPR011279">
    <property type="entry name" value="Chorismate_mutase_GmP"/>
</dbReference>
<dbReference type="Pfam" id="PF12464">
    <property type="entry name" value="Mac"/>
    <property type="match status" value="1"/>
</dbReference>
<evidence type="ECO:0000313" key="8">
    <source>
        <dbReference type="Proteomes" id="UP000008456"/>
    </source>
</evidence>
<evidence type="ECO:0000256" key="5">
    <source>
        <dbReference type="RuleBase" id="RU367021"/>
    </source>
</evidence>
<dbReference type="GO" id="GO:0008870">
    <property type="term" value="F:galactoside O-acetyltransferase activity"/>
    <property type="evidence" value="ECO:0007669"/>
    <property type="project" value="TreeGrafter"/>
</dbReference>
<accession>F3Y8D1</accession>
<dbReference type="InterPro" id="IPR011004">
    <property type="entry name" value="Trimer_LpxA-like_sf"/>
</dbReference>
<evidence type="ECO:0000259" key="6">
    <source>
        <dbReference type="PROSITE" id="PS51168"/>
    </source>
</evidence>
<dbReference type="SUPFAM" id="SSF48600">
    <property type="entry name" value="Chorismate mutase II"/>
    <property type="match status" value="1"/>
</dbReference>
<evidence type="ECO:0000313" key="7">
    <source>
        <dbReference type="EMBL" id="BAK20759.1"/>
    </source>
</evidence>
<dbReference type="EC" id="2.3.1.-" evidence="5"/>
<name>F3Y8D1_MELPT</name>
<feature type="domain" description="Chorismate mutase" evidence="6">
    <location>
        <begin position="189"/>
        <end position="279"/>
    </location>
</feature>
<gene>
    <name evidence="7" type="ordered locus">MPTP_0261</name>
</gene>
<dbReference type="EMBL" id="AP012200">
    <property type="protein sequence ID" value="BAK20759.1"/>
    <property type="molecule type" value="Genomic_DNA"/>
</dbReference>
<dbReference type="STRING" id="940190.MPTP_0261"/>
<keyword evidence="2 5" id="KW-0808">Transferase</keyword>
<dbReference type="GO" id="GO:0046417">
    <property type="term" value="P:chorismate metabolic process"/>
    <property type="evidence" value="ECO:0007669"/>
    <property type="project" value="InterPro"/>
</dbReference>
<dbReference type="FunFam" id="2.160.10.10:FF:000008">
    <property type="entry name" value="Maltose O-acetyltransferase"/>
    <property type="match status" value="1"/>
</dbReference>
<dbReference type="Proteomes" id="UP000008456">
    <property type="component" value="Chromosome"/>
</dbReference>
<dbReference type="Pfam" id="PF01817">
    <property type="entry name" value="CM_2"/>
    <property type="match status" value="1"/>
</dbReference>
<comment type="similarity">
    <text evidence="1 5">Belongs to the transferase hexapeptide repeat family.</text>
</comment>
<protein>
    <recommendedName>
        <fullName evidence="5">Acetyltransferase</fullName>
        <ecNumber evidence="5">2.3.1.-</ecNumber>
    </recommendedName>
</protein>
<reference evidence="7 8" key="1">
    <citation type="journal article" date="2011" name="J. Bacteriol.">
        <title>Complete genome sequence of Melissococcus plutonius ATCC 35311.</title>
        <authorList>
            <person name="Okumura K."/>
            <person name="Arai R."/>
            <person name="Okura M."/>
            <person name="Kirikae T."/>
            <person name="Takamatsu D."/>
            <person name="Osaki M."/>
            <person name="Miyoshi-Akiyama T."/>
        </authorList>
    </citation>
    <scope>NUCLEOTIDE SEQUENCE [LARGE SCALE GENOMIC DNA]</scope>
    <source>
        <strain evidence="8">ATCC 35311 / CIP 104052 / LMG 20360 / NCIMB 702443</strain>
    </source>
</reference>
<dbReference type="InterPro" id="IPR001451">
    <property type="entry name" value="Hexapep"/>
</dbReference>
<dbReference type="InterPro" id="IPR036979">
    <property type="entry name" value="CM_dom_sf"/>
</dbReference>
<dbReference type="Pfam" id="PF00132">
    <property type="entry name" value="Hexapep"/>
    <property type="match status" value="1"/>
</dbReference>
<keyword evidence="4 5" id="KW-0012">Acyltransferase</keyword>
<dbReference type="NCBIfam" id="TIGR01805">
    <property type="entry name" value="CM_mono_grmpos"/>
    <property type="match status" value="1"/>
</dbReference>
<evidence type="ECO:0000256" key="3">
    <source>
        <dbReference type="ARBA" id="ARBA00022737"/>
    </source>
</evidence>
<dbReference type="AlphaFoldDB" id="F3Y8D1"/>
<dbReference type="Gene3D" id="1.20.59.10">
    <property type="entry name" value="Chorismate mutase"/>
    <property type="match status" value="1"/>
</dbReference>
<dbReference type="Gene3D" id="2.160.10.10">
    <property type="entry name" value="Hexapeptide repeat proteins"/>
    <property type="match status" value="1"/>
</dbReference>
<evidence type="ECO:0000256" key="4">
    <source>
        <dbReference type="ARBA" id="ARBA00023315"/>
    </source>
</evidence>
<dbReference type="InterPro" id="IPR002701">
    <property type="entry name" value="CM_II_prokaryot"/>
</dbReference>
<organism evidence="7 8">
    <name type="scientific">Melissococcus plutonius (strain ATCC 35311 / DSM 29964 / CIP 104052 / LMG 20360 / NCIMB 702443)</name>
    <dbReference type="NCBI Taxonomy" id="940190"/>
    <lineage>
        <taxon>Bacteria</taxon>
        <taxon>Bacillati</taxon>
        <taxon>Bacillota</taxon>
        <taxon>Bacilli</taxon>
        <taxon>Lactobacillales</taxon>
        <taxon>Enterococcaceae</taxon>
        <taxon>Melissococcus</taxon>
    </lineage>
</organism>
<keyword evidence="3" id="KW-0677">Repeat</keyword>